<dbReference type="Proteomes" id="UP000704712">
    <property type="component" value="Unassembled WGS sequence"/>
</dbReference>
<accession>A0A8S9UMB2</accession>
<name>A0A8S9UMB2_PHYIN</name>
<comment type="caution">
    <text evidence="2">The sequence shown here is derived from an EMBL/GenBank/DDBJ whole genome shotgun (WGS) entry which is preliminary data.</text>
</comment>
<dbReference type="EMBL" id="JAACNO010001230">
    <property type="protein sequence ID" value="KAF4141971.1"/>
    <property type="molecule type" value="Genomic_DNA"/>
</dbReference>
<evidence type="ECO:0000256" key="1">
    <source>
        <dbReference type="SAM" id="MobiDB-lite"/>
    </source>
</evidence>
<dbReference type="AlphaFoldDB" id="A0A8S9UMB2"/>
<protein>
    <submittedName>
        <fullName evidence="2">Uncharacterized protein</fullName>
    </submittedName>
</protein>
<organism evidence="2 3">
    <name type="scientific">Phytophthora infestans</name>
    <name type="common">Potato late blight agent</name>
    <name type="synonym">Botrytis infestans</name>
    <dbReference type="NCBI Taxonomy" id="4787"/>
    <lineage>
        <taxon>Eukaryota</taxon>
        <taxon>Sar</taxon>
        <taxon>Stramenopiles</taxon>
        <taxon>Oomycota</taxon>
        <taxon>Peronosporomycetes</taxon>
        <taxon>Peronosporales</taxon>
        <taxon>Peronosporaceae</taxon>
        <taxon>Phytophthora</taxon>
    </lineage>
</organism>
<evidence type="ECO:0000313" key="2">
    <source>
        <dbReference type="EMBL" id="KAF4141971.1"/>
    </source>
</evidence>
<proteinExistence type="predicted"/>
<reference evidence="2" key="1">
    <citation type="submission" date="2020-03" db="EMBL/GenBank/DDBJ databases">
        <title>Hybrid Assembly of Korean Phytophthora infestans isolates.</title>
        <authorList>
            <person name="Prokchorchik M."/>
            <person name="Lee Y."/>
            <person name="Seo J."/>
            <person name="Cho J.-H."/>
            <person name="Park Y.-E."/>
            <person name="Jang D.-C."/>
            <person name="Im J.-S."/>
            <person name="Choi J.-G."/>
            <person name="Park H.-J."/>
            <person name="Lee G.-B."/>
            <person name="Lee Y.-G."/>
            <person name="Hong S.-Y."/>
            <person name="Cho K."/>
            <person name="Sohn K.H."/>
        </authorList>
    </citation>
    <scope>NUCLEOTIDE SEQUENCE</scope>
    <source>
        <strain evidence="2">KR_2_A2</strain>
    </source>
</reference>
<sequence>MEPTRLKGLMSPSSPAWPRHSCSQTVVTDPRFGRIKQVSKGGEAAVSTASSFVNTCASFSTTEESSISASARLFATLSTPDTSISTIRRPMECCQRRNCDVHQRRLRVQETLTSVVTADPSEVVDPVDVLGGLFAARGDLVVADGVFVVDVGVLVVDVGVDDPEVSEDVSWVSSLETESFASLVPSEPTPIVPGLSYDPSPTLPHMSEDVSGSSSESLPEDVEDFVVVTLLCRFVPVGSEYRNTHGTEPALAEMVPLPDEVNTV</sequence>
<gene>
    <name evidence="2" type="ORF">GN958_ATG08860</name>
</gene>
<feature type="region of interest" description="Disordered" evidence="1">
    <location>
        <begin position="198"/>
        <end position="217"/>
    </location>
</feature>
<evidence type="ECO:0000313" key="3">
    <source>
        <dbReference type="Proteomes" id="UP000704712"/>
    </source>
</evidence>
<feature type="region of interest" description="Disordered" evidence="1">
    <location>
        <begin position="1"/>
        <end position="22"/>
    </location>
</feature>